<evidence type="ECO:0000259" key="8">
    <source>
        <dbReference type="PROSITE" id="PS50108"/>
    </source>
</evidence>
<evidence type="ECO:0000256" key="1">
    <source>
        <dbReference type="ARBA" id="ARBA00007835"/>
    </source>
</evidence>
<comment type="similarity">
    <text evidence="1 7">Belongs to the phospholipase B-like family.</text>
</comment>
<protein>
    <recommendedName>
        <fullName evidence="7">Phospholipase B-like</fullName>
        <ecNumber evidence="7">3.1.1.-</ecNumber>
    </recommendedName>
</protein>
<feature type="chain" id="PRO_5011329997" description="Phospholipase B-like" evidence="7">
    <location>
        <begin position="22"/>
        <end position="561"/>
    </location>
</feature>
<feature type="signal peptide" evidence="7">
    <location>
        <begin position="1"/>
        <end position="21"/>
    </location>
</feature>
<dbReference type="InterPro" id="IPR007000">
    <property type="entry name" value="PLipase_B-like"/>
</dbReference>
<keyword evidence="6" id="KW-0325">Glycoprotein</keyword>
<dbReference type="InterPro" id="IPR000095">
    <property type="entry name" value="CRIB_dom"/>
</dbReference>
<keyword evidence="5 7" id="KW-0443">Lipid metabolism</keyword>
<proteinExistence type="inferred from homology"/>
<name>A0A0B7AI36_9EUPU</name>
<dbReference type="Pfam" id="PF04916">
    <property type="entry name" value="Phospholip_B"/>
    <property type="match status" value="1"/>
</dbReference>
<evidence type="ECO:0000313" key="9">
    <source>
        <dbReference type="EMBL" id="CEK79751.1"/>
    </source>
</evidence>
<comment type="function">
    <text evidence="7">Putative phospholipase.</text>
</comment>
<organism evidence="9">
    <name type="scientific">Arion vulgaris</name>
    <dbReference type="NCBI Taxonomy" id="1028688"/>
    <lineage>
        <taxon>Eukaryota</taxon>
        <taxon>Metazoa</taxon>
        <taxon>Spiralia</taxon>
        <taxon>Lophotrochozoa</taxon>
        <taxon>Mollusca</taxon>
        <taxon>Gastropoda</taxon>
        <taxon>Heterobranchia</taxon>
        <taxon>Euthyneura</taxon>
        <taxon>Panpulmonata</taxon>
        <taxon>Eupulmonata</taxon>
        <taxon>Stylommatophora</taxon>
        <taxon>Helicina</taxon>
        <taxon>Arionoidea</taxon>
        <taxon>Arionidae</taxon>
        <taxon>Arion</taxon>
    </lineage>
</organism>
<feature type="non-terminal residue" evidence="9">
    <location>
        <position position="1"/>
    </location>
</feature>
<dbReference type="PANTHER" id="PTHR12370:SF3">
    <property type="entry name" value="PHOSPHOLIPASE B-LIKE 2-RELATED"/>
    <property type="match status" value="1"/>
</dbReference>
<dbReference type="GO" id="GO:0009395">
    <property type="term" value="P:phospholipid catabolic process"/>
    <property type="evidence" value="ECO:0007669"/>
    <property type="project" value="TreeGrafter"/>
</dbReference>
<evidence type="ECO:0000256" key="6">
    <source>
        <dbReference type="ARBA" id="ARBA00023180"/>
    </source>
</evidence>
<dbReference type="PROSITE" id="PS50108">
    <property type="entry name" value="CRIB"/>
    <property type="match status" value="1"/>
</dbReference>
<dbReference type="Gene3D" id="3.60.60.30">
    <property type="match status" value="1"/>
</dbReference>
<feature type="domain" description="CRIB" evidence="8">
    <location>
        <begin position="517"/>
        <end position="542"/>
    </location>
</feature>
<dbReference type="GO" id="GO:0004620">
    <property type="term" value="F:phospholipase activity"/>
    <property type="evidence" value="ECO:0007669"/>
    <property type="project" value="InterPro"/>
</dbReference>
<dbReference type="EC" id="3.1.1.-" evidence="7"/>
<keyword evidence="3 7" id="KW-0378">Hydrolase</keyword>
<evidence type="ECO:0000256" key="3">
    <source>
        <dbReference type="ARBA" id="ARBA00022801"/>
    </source>
</evidence>
<dbReference type="GO" id="GO:0005576">
    <property type="term" value="C:extracellular region"/>
    <property type="evidence" value="ECO:0007669"/>
    <property type="project" value="TreeGrafter"/>
</dbReference>
<dbReference type="AlphaFoldDB" id="A0A0B7AI36"/>
<evidence type="ECO:0000256" key="7">
    <source>
        <dbReference type="RuleBase" id="RU364138"/>
    </source>
</evidence>
<dbReference type="PANTHER" id="PTHR12370">
    <property type="entry name" value="PHOSPHOLIPASE B-RELATED"/>
    <property type="match status" value="1"/>
</dbReference>
<dbReference type="EMBL" id="HACG01032886">
    <property type="protein sequence ID" value="CEK79751.1"/>
    <property type="molecule type" value="Transcribed_RNA"/>
</dbReference>
<gene>
    <name evidence="9" type="primary">ORF117228</name>
</gene>
<evidence type="ECO:0000256" key="4">
    <source>
        <dbReference type="ARBA" id="ARBA00022963"/>
    </source>
</evidence>
<evidence type="ECO:0000256" key="2">
    <source>
        <dbReference type="ARBA" id="ARBA00022729"/>
    </source>
</evidence>
<keyword evidence="2 7" id="KW-0732">Signal</keyword>
<reference evidence="9" key="1">
    <citation type="submission" date="2014-12" db="EMBL/GenBank/DDBJ databases">
        <title>Insight into the proteome of Arion vulgaris.</title>
        <authorList>
            <person name="Aradska J."/>
            <person name="Bulat T."/>
            <person name="Smidak R."/>
            <person name="Sarate P."/>
            <person name="Gangsoo J."/>
            <person name="Sialana F."/>
            <person name="Bilban M."/>
            <person name="Lubec G."/>
        </authorList>
    </citation>
    <scope>NUCLEOTIDE SEQUENCE</scope>
    <source>
        <tissue evidence="9">Skin</tissue>
    </source>
</reference>
<evidence type="ECO:0000256" key="5">
    <source>
        <dbReference type="ARBA" id="ARBA00023098"/>
    </source>
</evidence>
<sequence length="561" mass="63443">TYYLLSVIVFLVALQLYFSNAAVTKLWVVYDEQKNTYNILNTSTPDYIAVATFDNTINQTGWAKLDVTTRAGPNRKYLDSQQMYAAGFVEGYITSSVMSMHWTNTVAGLCSEPLSWQCKQLKTYLQNNIDWMNVQIKQNAQSSSFWYHIQLYLLQMAGLQDGYANAPGVLNADIDVMGVYLWQVGGDLEDLTELFPSMDKPRNLNDPMSMGTGHCSALLRLLPDFSDLYVSQVTWNDLPSMLRILKRYNFELHVIEDDDAPIAGNTMTFSSYPGVLSSGDDFYAISSGLLTQETTIGNSNPDLLVYINYTSVFEGIRTMVANRLASSGEVWSEYVSEYNSGTYNNQWMVVDYKKFRPYNQKPVPGLFYLLEQIPGTVEYHDLTELLYSKLYFGSYNIAFFPDIFNKSGGPAAVAQYGDWFTYDKNPRALIFKRDVGSVTDLTSMTKLMRYNNFQHDPLSKCNCTPPYSAENAISCRDDLNPINGTYAFGALGHRPHIATDMKLTSLKLFSSLSYLAISSPTYDNLPPFQWSKSDYNHVSHVGHPDLWQFPLITFNGTNPMA</sequence>
<accession>A0A0B7AI36</accession>
<keyword evidence="4 7" id="KW-0442">Lipid degradation</keyword>